<dbReference type="GeneID" id="21011848"/>
<dbReference type="KEGG" id="vg:21011848"/>
<protein>
    <submittedName>
        <fullName evidence="2">Alpha1 protein</fullName>
    </submittedName>
</protein>
<evidence type="ECO:0000256" key="1">
    <source>
        <dbReference type="SAM" id="Phobius"/>
    </source>
</evidence>
<name>J9TGT0_9RHAB</name>
<reference evidence="2 3" key="1">
    <citation type="journal article" date="2012" name="Virology">
        <title>Malakal virus from Africa and Kimberley virus from Australia are geographic variants of a widely distributed ephemerovirus.</title>
        <authorList>
            <person name="Blasdell K.R."/>
            <person name="Voysey R."/>
            <person name="Bulach D.M."/>
            <person name="Trinidad L."/>
            <person name="Tesh R.B."/>
            <person name="Boyle D.B."/>
            <person name="Walker P.J."/>
        </authorList>
    </citation>
    <scope>NUCLEOTIDE SEQUENCE [LARGE SCALE GENOMIC DNA]</scope>
    <source>
        <strain evidence="2">CS368</strain>
    </source>
</reference>
<feature type="transmembrane region" description="Helical" evidence="1">
    <location>
        <begin position="37"/>
        <end position="56"/>
    </location>
</feature>
<organism evidence="2 3">
    <name type="scientific">Kimberley virus</name>
    <dbReference type="NCBI Taxonomy" id="318835"/>
    <lineage>
        <taxon>Viruses</taxon>
        <taxon>Riboviria</taxon>
        <taxon>Orthornavirae</taxon>
        <taxon>Negarnaviricota</taxon>
        <taxon>Haploviricotina</taxon>
        <taxon>Monjiviricetes</taxon>
        <taxon>Mononegavirales</taxon>
        <taxon>Rhabdoviridae</taxon>
        <taxon>Alpharhabdovirinae</taxon>
        <taxon>Ephemerovirus</taxon>
        <taxon>Ephemerovirus kimberley</taxon>
    </lineage>
</organism>
<keyword evidence="1" id="KW-1133">Transmembrane helix</keyword>
<dbReference type="RefSeq" id="YP_009094400.1">
    <property type="nucleotide sequence ID" value="NC_025396.1"/>
</dbReference>
<keyword evidence="1" id="KW-0812">Transmembrane</keyword>
<sequence length="105" mass="12478">MEKFPFQKPFDEIKNWLTESRDKISNWWNLTEWRIRLGFYIIISLIIGIVLSRILIKIFKCINTGVSGVRKLKKIIKRKNKVKSQHSLKGKKKLSIAKFKKFGDK</sequence>
<keyword evidence="3" id="KW-1185">Reference proteome</keyword>
<evidence type="ECO:0000313" key="2">
    <source>
        <dbReference type="EMBL" id="AFR67093.1"/>
    </source>
</evidence>
<dbReference type="EMBL" id="JQ941664">
    <property type="protein sequence ID" value="AFR67093.1"/>
    <property type="molecule type" value="Viral_cRNA"/>
</dbReference>
<proteinExistence type="predicted"/>
<keyword evidence="1" id="KW-0472">Membrane</keyword>
<gene>
    <name evidence="2" type="primary">alpha</name>
</gene>
<evidence type="ECO:0000313" key="3">
    <source>
        <dbReference type="Proteomes" id="UP000132362"/>
    </source>
</evidence>
<dbReference type="Proteomes" id="UP000132362">
    <property type="component" value="Segment"/>
</dbReference>
<accession>J9TGT0</accession>
<dbReference type="OrthoDB" id="38418at10239"/>